<dbReference type="Pfam" id="PF13377">
    <property type="entry name" value="Peripla_BP_3"/>
    <property type="match status" value="1"/>
</dbReference>
<dbReference type="InterPro" id="IPR046335">
    <property type="entry name" value="LacI/GalR-like_sensor"/>
</dbReference>
<keyword evidence="6" id="KW-1185">Reference proteome</keyword>
<dbReference type="InterPro" id="IPR010982">
    <property type="entry name" value="Lambda_DNA-bd_dom_sf"/>
</dbReference>
<dbReference type="PANTHER" id="PTHR30146">
    <property type="entry name" value="LACI-RELATED TRANSCRIPTIONAL REPRESSOR"/>
    <property type="match status" value="1"/>
</dbReference>
<accession>A0ABY7VXU7</accession>
<evidence type="ECO:0000256" key="2">
    <source>
        <dbReference type="ARBA" id="ARBA00023125"/>
    </source>
</evidence>
<dbReference type="PANTHER" id="PTHR30146:SF154">
    <property type="entry name" value="TRANSCRIPTION REGULATOR, MEMBER OF GALR FAMILY"/>
    <property type="match status" value="1"/>
</dbReference>
<dbReference type="SUPFAM" id="SSF53822">
    <property type="entry name" value="Periplasmic binding protein-like I"/>
    <property type="match status" value="1"/>
</dbReference>
<dbReference type="SUPFAM" id="SSF47413">
    <property type="entry name" value="lambda repressor-like DNA-binding domains"/>
    <property type="match status" value="1"/>
</dbReference>
<dbReference type="RefSeq" id="WP_274152239.1">
    <property type="nucleotide sequence ID" value="NZ_CP117812.1"/>
</dbReference>
<dbReference type="Gene3D" id="3.40.50.2300">
    <property type="match status" value="2"/>
</dbReference>
<evidence type="ECO:0000256" key="1">
    <source>
        <dbReference type="ARBA" id="ARBA00023015"/>
    </source>
</evidence>
<keyword evidence="3" id="KW-0804">Transcription</keyword>
<dbReference type="EMBL" id="CP117812">
    <property type="protein sequence ID" value="WDE97692.1"/>
    <property type="molecule type" value="Genomic_DNA"/>
</dbReference>
<feature type="domain" description="HTH lacI-type" evidence="4">
    <location>
        <begin position="8"/>
        <end position="58"/>
    </location>
</feature>
<evidence type="ECO:0000313" key="6">
    <source>
        <dbReference type="Proteomes" id="UP001214250"/>
    </source>
</evidence>
<organism evidence="5 6">
    <name type="scientific">Lentisphaera profundi</name>
    <dbReference type="NCBI Taxonomy" id="1658616"/>
    <lineage>
        <taxon>Bacteria</taxon>
        <taxon>Pseudomonadati</taxon>
        <taxon>Lentisphaerota</taxon>
        <taxon>Lentisphaeria</taxon>
        <taxon>Lentisphaerales</taxon>
        <taxon>Lentisphaeraceae</taxon>
        <taxon>Lentisphaera</taxon>
    </lineage>
</organism>
<dbReference type="SMART" id="SM00354">
    <property type="entry name" value="HTH_LACI"/>
    <property type="match status" value="1"/>
</dbReference>
<reference evidence="5 6" key="1">
    <citation type="submission" date="2023-02" db="EMBL/GenBank/DDBJ databases">
        <title>Genome sequence of Lentisphaera profundi SAORIC-696.</title>
        <authorList>
            <person name="Kim e."/>
            <person name="Cho J.-C."/>
            <person name="Choi A."/>
            <person name="Kang I."/>
        </authorList>
    </citation>
    <scope>NUCLEOTIDE SEQUENCE [LARGE SCALE GENOMIC DNA]</scope>
    <source>
        <strain evidence="5 6">SAORIC-696</strain>
    </source>
</reference>
<dbReference type="Pfam" id="PF00356">
    <property type="entry name" value="LacI"/>
    <property type="match status" value="1"/>
</dbReference>
<evidence type="ECO:0000313" key="5">
    <source>
        <dbReference type="EMBL" id="WDE97692.1"/>
    </source>
</evidence>
<dbReference type="Gene3D" id="1.10.260.40">
    <property type="entry name" value="lambda repressor-like DNA-binding domains"/>
    <property type="match status" value="1"/>
</dbReference>
<dbReference type="CDD" id="cd06267">
    <property type="entry name" value="PBP1_LacI_sugar_binding-like"/>
    <property type="match status" value="1"/>
</dbReference>
<sequence length="350" mass="38756">MARKKLSISVYSLAKELGVSPATVSKALNNADDIALKTKNKIIAKAEEYGFKPQVLQSNYLNLCAIIELPEKSPTIFSPYINSVLEGMWDYTSQNNMETSIFVQSTDFLNDVNLLKLLSRRRVNGILLINCGQDSEYVKHLIDNNIPFCSLQSHAGTLEHPVIRLDGTKPLYEATKHLIDLGHSKIAYLNELVDKEIGDQRFMGYKNALKDAGIALDPSIIFENPDPAAIKDGYEFGFTGIHSLLQDKQHFTAAISSSIPVAMGAMRALNQNKIQIPEQCSIISCDDSPGAPYLSPPLTCINFANRNLGFAAAKWVHQMIDGSAPENVPYEMWMESSLILRKSTTKCPTD</sequence>
<proteinExistence type="predicted"/>
<evidence type="ECO:0000259" key="4">
    <source>
        <dbReference type="PROSITE" id="PS50932"/>
    </source>
</evidence>
<keyword evidence="2 5" id="KW-0238">DNA-binding</keyword>
<keyword evidence="1" id="KW-0805">Transcription regulation</keyword>
<gene>
    <name evidence="5" type="ORF">PQO03_17850</name>
</gene>
<name>A0ABY7VXU7_9BACT</name>
<dbReference type="InterPro" id="IPR000843">
    <property type="entry name" value="HTH_LacI"/>
</dbReference>
<dbReference type="CDD" id="cd01392">
    <property type="entry name" value="HTH_LacI"/>
    <property type="match status" value="1"/>
</dbReference>
<dbReference type="Proteomes" id="UP001214250">
    <property type="component" value="Chromosome 2"/>
</dbReference>
<dbReference type="PROSITE" id="PS50932">
    <property type="entry name" value="HTH_LACI_2"/>
    <property type="match status" value="1"/>
</dbReference>
<dbReference type="GO" id="GO:0003677">
    <property type="term" value="F:DNA binding"/>
    <property type="evidence" value="ECO:0007669"/>
    <property type="project" value="UniProtKB-KW"/>
</dbReference>
<protein>
    <submittedName>
        <fullName evidence="5">LacI family DNA-binding transcriptional regulator</fullName>
    </submittedName>
</protein>
<evidence type="ECO:0000256" key="3">
    <source>
        <dbReference type="ARBA" id="ARBA00023163"/>
    </source>
</evidence>
<dbReference type="InterPro" id="IPR028082">
    <property type="entry name" value="Peripla_BP_I"/>
</dbReference>